<dbReference type="SUPFAM" id="SSF50156">
    <property type="entry name" value="PDZ domain-like"/>
    <property type="match status" value="1"/>
</dbReference>
<keyword evidence="5" id="KW-0812">Transmembrane</keyword>
<keyword evidence="2" id="KW-0645">Protease</keyword>
<evidence type="ECO:0000256" key="2">
    <source>
        <dbReference type="ARBA" id="ARBA00022670"/>
    </source>
</evidence>
<evidence type="ECO:0000313" key="7">
    <source>
        <dbReference type="EMBL" id="RDU22150.1"/>
    </source>
</evidence>
<sequence>MFEENQNSNVEPSFEEPKKKGGYLKVLIIIILIAMLTVTAIYSLFIGYQYLSKSKSNSVESTQVPNNQDIVGQTLDESTDSANGSKDNTKNSGSNMQTQPLRDVSGVVSAVMPSVVSITNVGTEQYQDFFGQTWQDKYESSGSGIIIGQNKSELYIVTNNHVVEGANTISVGFVDDTTVKAKVKGTDSYVDLAVLSVSIKDIDKDTLKKIKIAKFGNSDELKVGEPAIAIGNALGYGQSVTVGVISALNRQVSVDSVTNELIQTDAAINPGNSGGALINIQGKVIGINSIKFASTEVEGMGYSIPISTAQPIIDDLINKKKVDKKDAAYLGIAGVDVTDEVSQTYDMPIGVYVAKVFEGTAAEKAGLKKGDIITKVDNKEVTTMEQLSQVLKYYASGDKVDVVIMKSDNGKYVEADIHVTLGRKE</sequence>
<evidence type="ECO:0000256" key="5">
    <source>
        <dbReference type="SAM" id="Phobius"/>
    </source>
</evidence>
<dbReference type="Pfam" id="PF13180">
    <property type="entry name" value="PDZ_2"/>
    <property type="match status" value="1"/>
</dbReference>
<dbReference type="Proteomes" id="UP000255036">
    <property type="component" value="Unassembled WGS sequence"/>
</dbReference>
<dbReference type="PROSITE" id="PS50106">
    <property type="entry name" value="PDZ"/>
    <property type="match status" value="1"/>
</dbReference>
<dbReference type="InterPro" id="IPR036034">
    <property type="entry name" value="PDZ_sf"/>
</dbReference>
<feature type="compositionally biased region" description="Polar residues" evidence="4">
    <location>
        <begin position="80"/>
        <end position="99"/>
    </location>
</feature>
<evidence type="ECO:0000259" key="6">
    <source>
        <dbReference type="PROSITE" id="PS50106"/>
    </source>
</evidence>
<dbReference type="SMART" id="SM00228">
    <property type="entry name" value="PDZ"/>
    <property type="match status" value="1"/>
</dbReference>
<dbReference type="SUPFAM" id="SSF50494">
    <property type="entry name" value="Trypsin-like serine proteases"/>
    <property type="match status" value="1"/>
</dbReference>
<dbReference type="InterPro" id="IPR051201">
    <property type="entry name" value="Chloro_Bact_Ser_Proteases"/>
</dbReference>
<dbReference type="InterPro" id="IPR001940">
    <property type="entry name" value="Peptidase_S1C"/>
</dbReference>
<proteinExistence type="inferred from homology"/>
<accession>A0A371ARQ0</accession>
<keyword evidence="5" id="KW-0472">Membrane</keyword>
<dbReference type="Pfam" id="PF13365">
    <property type="entry name" value="Trypsin_2"/>
    <property type="match status" value="1"/>
</dbReference>
<dbReference type="InterPro" id="IPR009003">
    <property type="entry name" value="Peptidase_S1_PA"/>
</dbReference>
<reference evidence="7 8" key="1">
    <citation type="submission" date="2018-07" db="EMBL/GenBank/DDBJ databases">
        <title>Anaerosacharophilus polymeroproducens gen. nov. sp. nov., an anaerobic bacterium isolated from salt field.</title>
        <authorList>
            <person name="Kim W."/>
            <person name="Yang S.-H."/>
            <person name="Oh J."/>
            <person name="Lee J.-H."/>
            <person name="Kwon K.K."/>
        </authorList>
    </citation>
    <scope>NUCLEOTIDE SEQUENCE [LARGE SCALE GENOMIC DNA]</scope>
    <source>
        <strain evidence="7 8">MCWD5</strain>
    </source>
</reference>
<dbReference type="PANTHER" id="PTHR43343:SF3">
    <property type="entry name" value="PROTEASE DO-LIKE 8, CHLOROPLASTIC"/>
    <property type="match status" value="1"/>
</dbReference>
<dbReference type="Gene3D" id="2.40.10.10">
    <property type="entry name" value="Trypsin-like serine proteases"/>
    <property type="match status" value="2"/>
</dbReference>
<dbReference type="CDD" id="cd06779">
    <property type="entry name" value="cpPDZ_Deg_HtrA-like"/>
    <property type="match status" value="1"/>
</dbReference>
<gene>
    <name evidence="7" type="ORF">DWV06_16605</name>
</gene>
<dbReference type="Gene3D" id="2.30.42.10">
    <property type="match status" value="1"/>
</dbReference>
<protein>
    <submittedName>
        <fullName evidence="7">PDZ domain-containing protein</fullName>
    </submittedName>
</protein>
<feature type="domain" description="PDZ" evidence="6">
    <location>
        <begin position="316"/>
        <end position="408"/>
    </location>
</feature>
<keyword evidence="8" id="KW-1185">Reference proteome</keyword>
<dbReference type="GO" id="GO:0004252">
    <property type="term" value="F:serine-type endopeptidase activity"/>
    <property type="evidence" value="ECO:0007669"/>
    <property type="project" value="InterPro"/>
</dbReference>
<dbReference type="InterPro" id="IPR001478">
    <property type="entry name" value="PDZ"/>
</dbReference>
<keyword evidence="3" id="KW-0378">Hydrolase</keyword>
<comment type="caution">
    <text evidence="7">The sequence shown here is derived from an EMBL/GenBank/DDBJ whole genome shotgun (WGS) entry which is preliminary data.</text>
</comment>
<organism evidence="7 8">
    <name type="scientific">Anaerosacchariphilus polymeriproducens</name>
    <dbReference type="NCBI Taxonomy" id="1812858"/>
    <lineage>
        <taxon>Bacteria</taxon>
        <taxon>Bacillati</taxon>
        <taxon>Bacillota</taxon>
        <taxon>Clostridia</taxon>
        <taxon>Lachnospirales</taxon>
        <taxon>Lachnospiraceae</taxon>
        <taxon>Anaerosacchariphilus</taxon>
    </lineage>
</organism>
<evidence type="ECO:0000256" key="1">
    <source>
        <dbReference type="ARBA" id="ARBA00010541"/>
    </source>
</evidence>
<dbReference type="RefSeq" id="WP_115483331.1">
    <property type="nucleotide sequence ID" value="NZ_QRCT01000050.1"/>
</dbReference>
<keyword evidence="5" id="KW-1133">Transmembrane helix</keyword>
<dbReference type="AlphaFoldDB" id="A0A371ARQ0"/>
<feature type="transmembrane region" description="Helical" evidence="5">
    <location>
        <begin position="26"/>
        <end position="51"/>
    </location>
</feature>
<dbReference type="GO" id="GO:0006508">
    <property type="term" value="P:proteolysis"/>
    <property type="evidence" value="ECO:0007669"/>
    <property type="project" value="UniProtKB-KW"/>
</dbReference>
<evidence type="ECO:0000313" key="8">
    <source>
        <dbReference type="Proteomes" id="UP000255036"/>
    </source>
</evidence>
<feature type="region of interest" description="Disordered" evidence="4">
    <location>
        <begin position="75"/>
        <end position="99"/>
    </location>
</feature>
<evidence type="ECO:0000256" key="3">
    <source>
        <dbReference type="ARBA" id="ARBA00022801"/>
    </source>
</evidence>
<evidence type="ECO:0000256" key="4">
    <source>
        <dbReference type="SAM" id="MobiDB-lite"/>
    </source>
</evidence>
<comment type="similarity">
    <text evidence="1">Belongs to the peptidase S1C family.</text>
</comment>
<name>A0A371ARQ0_9FIRM</name>
<dbReference type="InterPro" id="IPR043504">
    <property type="entry name" value="Peptidase_S1_PA_chymotrypsin"/>
</dbReference>
<dbReference type="OrthoDB" id="9758917at2"/>
<dbReference type="PANTHER" id="PTHR43343">
    <property type="entry name" value="PEPTIDASE S12"/>
    <property type="match status" value="1"/>
</dbReference>
<dbReference type="EMBL" id="QRCT01000050">
    <property type="protein sequence ID" value="RDU22150.1"/>
    <property type="molecule type" value="Genomic_DNA"/>
</dbReference>
<dbReference type="PRINTS" id="PR00834">
    <property type="entry name" value="PROTEASES2C"/>
</dbReference>